<feature type="transmembrane region" description="Helical" evidence="2">
    <location>
        <begin position="12"/>
        <end position="35"/>
    </location>
</feature>
<feature type="compositionally biased region" description="Gly residues" evidence="1">
    <location>
        <begin position="124"/>
        <end position="139"/>
    </location>
</feature>
<dbReference type="KEGG" id="lmat:92512363"/>
<dbReference type="Proteomes" id="UP000673552">
    <property type="component" value="Chromosome 34"/>
</dbReference>
<proteinExistence type="predicted"/>
<gene>
    <name evidence="3" type="ORF">LSCM1_02267</name>
</gene>
<organism evidence="3 4">
    <name type="scientific">Leishmania martiniquensis</name>
    <dbReference type="NCBI Taxonomy" id="1580590"/>
    <lineage>
        <taxon>Eukaryota</taxon>
        <taxon>Discoba</taxon>
        <taxon>Euglenozoa</taxon>
        <taxon>Kinetoplastea</taxon>
        <taxon>Metakinetoplastina</taxon>
        <taxon>Trypanosomatida</taxon>
        <taxon>Trypanosomatidae</taxon>
        <taxon>Leishmaniinae</taxon>
        <taxon>Leishmania</taxon>
    </lineage>
</organism>
<dbReference type="PANTHER" id="PTHR39668:SF2">
    <property type="match status" value="1"/>
</dbReference>
<dbReference type="GeneID" id="92512363"/>
<evidence type="ECO:0000256" key="1">
    <source>
        <dbReference type="SAM" id="MobiDB-lite"/>
    </source>
</evidence>
<dbReference type="PANTHER" id="PTHR39668">
    <property type="entry name" value="HYPOTHETICAL TRANSMEMBRANE PROTEIN L6586.03-RELATED"/>
    <property type="match status" value="1"/>
</dbReference>
<sequence>MGLGTRSCMVFCYLNALCAVLISYLFKIGINSMAIASAIHKWDRQEKARACRNAGILYFIAAVAATVKDVIDTYRERRASRSADQRMVEYGMMDRSACSAEAIPLLDRRAYVHGEGTHHRNVARGGGSGNGSGGYGGTL</sequence>
<keyword evidence="4" id="KW-1185">Reference proteome</keyword>
<evidence type="ECO:0000313" key="3">
    <source>
        <dbReference type="EMBL" id="KAG5468288.1"/>
    </source>
</evidence>
<keyword evidence="2" id="KW-0812">Transmembrane</keyword>
<keyword evidence="2" id="KW-1133">Transmembrane helix</keyword>
<accession>A0A836GQU7</accession>
<protein>
    <submittedName>
        <fullName evidence="3">Uncharacterized protein</fullName>
    </submittedName>
</protein>
<feature type="region of interest" description="Disordered" evidence="1">
    <location>
        <begin position="117"/>
        <end position="139"/>
    </location>
</feature>
<comment type="caution">
    <text evidence="3">The sequence shown here is derived from an EMBL/GenBank/DDBJ whole genome shotgun (WGS) entry which is preliminary data.</text>
</comment>
<dbReference type="OrthoDB" id="272020at2759"/>
<dbReference type="AlphaFoldDB" id="A0A836GQU7"/>
<name>A0A836GQU7_9TRYP</name>
<feature type="transmembrane region" description="Helical" evidence="2">
    <location>
        <begin position="55"/>
        <end position="71"/>
    </location>
</feature>
<dbReference type="EMBL" id="JAFEUZ010000034">
    <property type="protein sequence ID" value="KAG5468288.1"/>
    <property type="molecule type" value="Genomic_DNA"/>
</dbReference>
<keyword evidence="2" id="KW-0472">Membrane</keyword>
<dbReference type="RefSeq" id="XP_067175226.1">
    <property type="nucleotide sequence ID" value="XM_067319851.1"/>
</dbReference>
<evidence type="ECO:0000256" key="2">
    <source>
        <dbReference type="SAM" id="Phobius"/>
    </source>
</evidence>
<reference evidence="3 4" key="1">
    <citation type="submission" date="2021-03" db="EMBL/GenBank/DDBJ databases">
        <title>Leishmania (Mundinia) martiniquensis Genome sequencing and assembly.</title>
        <authorList>
            <person name="Almutairi H."/>
            <person name="Gatherer D."/>
        </authorList>
    </citation>
    <scope>NUCLEOTIDE SEQUENCE [LARGE SCALE GENOMIC DNA]</scope>
    <source>
        <strain evidence="3">LSCM1</strain>
    </source>
</reference>
<evidence type="ECO:0000313" key="4">
    <source>
        <dbReference type="Proteomes" id="UP000673552"/>
    </source>
</evidence>